<feature type="region of interest" description="Disordered" evidence="1">
    <location>
        <begin position="125"/>
        <end position="235"/>
    </location>
</feature>
<dbReference type="InterPro" id="IPR046059">
    <property type="entry name" value="DUF6017"/>
</dbReference>
<proteinExistence type="predicted"/>
<dbReference type="RefSeq" id="WP_144093302.1">
    <property type="nucleotide sequence ID" value="NZ_CABHMX010000009.1"/>
</dbReference>
<sequence>MAKYDVTFDYFHGYESEQFAFYRIPKVLFTDDYFRNLSSDAKVLYGLMLDRMALSMKNRWIDEENRVYIIFSLEQVMMYMNCGRDKGMKTLAELDTKKGIGLIERVKQGFGKPDVIYVKSFVMKEKPEPVPEPEPEAFETEGEGLSSDEVGNADLSRSEKPTCRGRKNRPDEVDKTDLSRSEKPTYRGRESRSPEVGKIDPNYTYYNNTDLSDTDRSNTNLINPSERQPAKRSGRMDEMDVIHAYTAIVKENIEYDTLIQSARLGEKEYIDEIVELLVETISAKRDTLSIGGAEYPYQFVKNKLLKVESSHIQYLLECLHDNTTKIHNVRAYLLACIFNAPSTINNYYRAEVNHDMYGGGNL</sequence>
<evidence type="ECO:0000256" key="1">
    <source>
        <dbReference type="SAM" id="MobiDB-lite"/>
    </source>
</evidence>
<dbReference type="InterPro" id="IPR010724">
    <property type="entry name" value="RepA_N"/>
</dbReference>
<feature type="compositionally biased region" description="Basic and acidic residues" evidence="1">
    <location>
        <begin position="156"/>
        <end position="198"/>
    </location>
</feature>
<feature type="compositionally biased region" description="Polar residues" evidence="1">
    <location>
        <begin position="204"/>
        <end position="226"/>
    </location>
</feature>
<dbReference type="AlphaFoldDB" id="A0A564VTV1"/>
<feature type="domain" description="Replication initiator A N-terminal" evidence="2">
    <location>
        <begin position="20"/>
        <end position="94"/>
    </location>
</feature>
<dbReference type="Proteomes" id="UP000408482">
    <property type="component" value="Unassembled WGS sequence"/>
</dbReference>
<organism evidence="4 5">
    <name type="scientific">Blautia luti</name>
    <dbReference type="NCBI Taxonomy" id="89014"/>
    <lineage>
        <taxon>Bacteria</taxon>
        <taxon>Bacillati</taxon>
        <taxon>Bacillota</taxon>
        <taxon>Clostridia</taxon>
        <taxon>Lachnospirales</taxon>
        <taxon>Lachnospiraceae</taxon>
        <taxon>Blautia</taxon>
    </lineage>
</organism>
<evidence type="ECO:0000313" key="4">
    <source>
        <dbReference type="EMBL" id="VUX35243.1"/>
    </source>
</evidence>
<dbReference type="Pfam" id="PF19481">
    <property type="entry name" value="DUF6017"/>
    <property type="match status" value="1"/>
</dbReference>
<accession>A0A564VTV1</accession>
<feature type="compositionally biased region" description="Acidic residues" evidence="1">
    <location>
        <begin position="131"/>
        <end position="142"/>
    </location>
</feature>
<protein>
    <submittedName>
        <fullName evidence="4">Uncharacterized protein</fullName>
    </submittedName>
</protein>
<reference evidence="4 5" key="1">
    <citation type="submission" date="2019-07" db="EMBL/GenBank/DDBJ databases">
        <authorList>
            <person name="Hibberd C M."/>
            <person name="Gehrig L. J."/>
            <person name="Chang H.-W."/>
            <person name="Venkatesh S."/>
        </authorList>
    </citation>
    <scope>NUCLEOTIDE SEQUENCE [LARGE SCALE GENOMIC DNA]</scope>
    <source>
        <strain evidence="4">Blautia_luti_SSTS_Bg7063</strain>
    </source>
</reference>
<evidence type="ECO:0000259" key="3">
    <source>
        <dbReference type="Pfam" id="PF19481"/>
    </source>
</evidence>
<feature type="domain" description="DUF6017" evidence="3">
    <location>
        <begin position="228"/>
        <end position="359"/>
    </location>
</feature>
<dbReference type="EMBL" id="CABHNW010000049">
    <property type="protein sequence ID" value="VUX35243.1"/>
    <property type="molecule type" value="Genomic_DNA"/>
</dbReference>
<evidence type="ECO:0000259" key="2">
    <source>
        <dbReference type="Pfam" id="PF06970"/>
    </source>
</evidence>
<name>A0A564VTV1_9FIRM</name>
<keyword evidence="5" id="KW-1185">Reference proteome</keyword>
<evidence type="ECO:0000313" key="5">
    <source>
        <dbReference type="Proteomes" id="UP000408482"/>
    </source>
</evidence>
<gene>
    <name evidence="4" type="ORF">RSSSTS7063_02818</name>
</gene>
<dbReference type="Pfam" id="PF06970">
    <property type="entry name" value="RepA_N"/>
    <property type="match status" value="1"/>
</dbReference>